<dbReference type="PANTHER" id="PTHR45994:SF1">
    <property type="entry name" value="FI21225P1"/>
    <property type="match status" value="1"/>
</dbReference>
<dbReference type="AlphaFoldDB" id="A0A5N6KS19"/>
<reference evidence="6 7" key="1">
    <citation type="submission" date="2019-06" db="EMBL/GenBank/DDBJ databases">
        <title>A chromosomal-level reference genome of Carpinus fangiana (Coryloideae, Betulaceae).</title>
        <authorList>
            <person name="Yang X."/>
            <person name="Wang Z."/>
            <person name="Zhang L."/>
            <person name="Hao G."/>
            <person name="Liu J."/>
            <person name="Yang Y."/>
        </authorList>
    </citation>
    <scope>NUCLEOTIDE SEQUENCE [LARGE SCALE GENOMIC DNA]</scope>
    <source>
        <strain evidence="6">Cfa_2016G</strain>
        <tissue evidence="6">Leaf</tissue>
    </source>
</reference>
<dbReference type="Gene3D" id="1.25.10.100">
    <property type="match status" value="1"/>
</dbReference>
<dbReference type="GO" id="GO:0051879">
    <property type="term" value="F:Hsp90 protein binding"/>
    <property type="evidence" value="ECO:0007669"/>
    <property type="project" value="TreeGrafter"/>
</dbReference>
<dbReference type="SUPFAM" id="SSF48371">
    <property type="entry name" value="ARM repeat"/>
    <property type="match status" value="1"/>
</dbReference>
<dbReference type="OrthoDB" id="5574718at2759"/>
<comment type="subcellular location">
    <subcellularLocation>
        <location evidence="1">Cytoplasm</location>
    </subcellularLocation>
</comment>
<proteinExistence type="predicted"/>
<evidence type="ECO:0000256" key="1">
    <source>
        <dbReference type="ARBA" id="ARBA00004496"/>
    </source>
</evidence>
<dbReference type="Gene3D" id="1.25.10.10">
    <property type="entry name" value="Leucine-rich Repeat Variant"/>
    <property type="match status" value="1"/>
</dbReference>
<accession>A0A5N6KS19</accession>
<feature type="compositionally biased region" description="Polar residues" evidence="3">
    <location>
        <begin position="790"/>
        <end position="803"/>
    </location>
</feature>
<dbReference type="Pfam" id="PF11701">
    <property type="entry name" value="UNC45-central"/>
    <property type="match status" value="1"/>
</dbReference>
<keyword evidence="7" id="KW-1185">Reference proteome</keyword>
<evidence type="ECO:0000256" key="2">
    <source>
        <dbReference type="ARBA" id="ARBA00022490"/>
    </source>
</evidence>
<comment type="caution">
    <text evidence="6">The sequence shown here is derived from an EMBL/GenBank/DDBJ whole genome shotgun (WGS) entry which is preliminary data.</text>
</comment>
<evidence type="ECO:0000256" key="3">
    <source>
        <dbReference type="SAM" id="MobiDB-lite"/>
    </source>
</evidence>
<keyword evidence="2" id="KW-0963">Cytoplasm</keyword>
<keyword evidence="4" id="KW-1133">Transmembrane helix</keyword>
<name>A0A5N6KS19_9ROSI</name>
<feature type="domain" description="UNC-45/Cro1/She4 central" evidence="5">
    <location>
        <begin position="220"/>
        <end position="370"/>
    </location>
</feature>
<evidence type="ECO:0000313" key="6">
    <source>
        <dbReference type="EMBL" id="KAB8342764.1"/>
    </source>
</evidence>
<dbReference type="Proteomes" id="UP000327013">
    <property type="component" value="Unassembled WGS sequence"/>
</dbReference>
<feature type="region of interest" description="Disordered" evidence="3">
    <location>
        <begin position="371"/>
        <end position="391"/>
    </location>
</feature>
<evidence type="ECO:0000313" key="7">
    <source>
        <dbReference type="Proteomes" id="UP000327013"/>
    </source>
</evidence>
<organism evidence="6 7">
    <name type="scientific">Carpinus fangiana</name>
    <dbReference type="NCBI Taxonomy" id="176857"/>
    <lineage>
        <taxon>Eukaryota</taxon>
        <taxon>Viridiplantae</taxon>
        <taxon>Streptophyta</taxon>
        <taxon>Embryophyta</taxon>
        <taxon>Tracheophyta</taxon>
        <taxon>Spermatophyta</taxon>
        <taxon>Magnoliopsida</taxon>
        <taxon>eudicotyledons</taxon>
        <taxon>Gunneridae</taxon>
        <taxon>Pentapetalae</taxon>
        <taxon>rosids</taxon>
        <taxon>fabids</taxon>
        <taxon>Fagales</taxon>
        <taxon>Betulaceae</taxon>
        <taxon>Carpinus</taxon>
    </lineage>
</organism>
<dbReference type="PANTHER" id="PTHR45994">
    <property type="entry name" value="FI21225P1"/>
    <property type="match status" value="1"/>
</dbReference>
<dbReference type="InterPro" id="IPR016024">
    <property type="entry name" value="ARM-type_fold"/>
</dbReference>
<dbReference type="InterPro" id="IPR024660">
    <property type="entry name" value="UCS_central_dom"/>
</dbReference>
<evidence type="ECO:0000259" key="5">
    <source>
        <dbReference type="Pfam" id="PF11701"/>
    </source>
</evidence>
<feature type="transmembrane region" description="Helical" evidence="4">
    <location>
        <begin position="276"/>
        <end position="299"/>
    </location>
</feature>
<dbReference type="InterPro" id="IPR011989">
    <property type="entry name" value="ARM-like"/>
</dbReference>
<dbReference type="GO" id="GO:0005737">
    <property type="term" value="C:cytoplasm"/>
    <property type="evidence" value="ECO:0007669"/>
    <property type="project" value="UniProtKB-SubCell"/>
</dbReference>
<sequence>MTDVARKEKVDDLVGRFKSLWAGGKLSDATEALREASSLDPDNADVQAGWESLNASAAKGDVLDLVKAYLDAPDEDRGLRALGAVAQADSLAPKDGRRILTLCLDADDKLPFKRRLVAALFTLPATSKSLTETILERPTEIFKAVWASGSDALRALTNTTLAPTAWVSEKDRHKAERDIFMLLLAKLLEPGLDNPELAMGAIARMLSGDVGRFKDIIDSDSFDIMLSALSIDNDVVLRSQATLAVAKILEADPPGGQKLLTEGVIQRVTLQGTEDLIIAFSAAAAIFPVVPAIAAALFLTEGFLSDLNRLGANAGSLTLRRAALELLSAACVDKACRQAISEQSSEWLESQAKGRSGRLSTLAALILAKTSASPENPKRRPSLTPSEEGGDGLVAIFKDTLTDSDATVAETAIEGLAYRSTSPIVKEELANDSSFLARLVQTLNATAASTSPVVFGGLTILSNLTEYPPVLSAEQKRMAQLKAYANQSKPAGLDPLEEDARVTDRCSKVLDAGVASVLVKFVRKASPALFSLISSIIASIAKHPRHRGKMAQQGLFDAALRLASSDSITTAIPQVKRDASLALAQMLIKLNPALLFYNTAVNRPIPVAVSALSFLLTPAEVGGGSGTVNYFPVCEALKALTNMAAMSSEVADDAAIRAILAECWDTVEGYVESDVSQVRQAATECVCNLCISQQTTDLYTVDSKGSQRMAVLLRQGMFDPDRGTRLAAGGALAAILGAGGVGNFVKIKGSTGLLRKTLMMAKEEWAEKQAADELMRVLAILHAVLSDPSSGQAVRGQLNSWSSSEDDAPGRPGGGDVVGILKDLESSSVGQQAKECLGLFRNTGKSSS</sequence>
<evidence type="ECO:0000256" key="4">
    <source>
        <dbReference type="SAM" id="Phobius"/>
    </source>
</evidence>
<keyword evidence="4" id="KW-0472">Membrane</keyword>
<keyword evidence="4" id="KW-0812">Transmembrane</keyword>
<dbReference type="EMBL" id="VIBQ01000012">
    <property type="protein sequence ID" value="KAB8342764.1"/>
    <property type="molecule type" value="Genomic_DNA"/>
</dbReference>
<protein>
    <recommendedName>
        <fullName evidence="5">UNC-45/Cro1/She4 central domain-containing protein</fullName>
    </recommendedName>
</protein>
<gene>
    <name evidence="6" type="ORF">FH972_022362</name>
</gene>
<feature type="region of interest" description="Disordered" evidence="3">
    <location>
        <begin position="790"/>
        <end position="817"/>
    </location>
</feature>